<dbReference type="VEuPathDB" id="VectorBase:ISCW003487"/>
<keyword evidence="4" id="KW-1185">Reference proteome</keyword>
<dbReference type="EMBL" id="ABJB010443385">
    <property type="status" value="NOT_ANNOTATED_CDS"/>
    <property type="molecule type" value="Genomic_DNA"/>
</dbReference>
<dbReference type="EMBL" id="DS726041">
    <property type="protein sequence ID" value="EEC06717.1"/>
    <property type="molecule type" value="Genomic_DNA"/>
</dbReference>
<gene>
    <name evidence="2" type="ORF">IscW_ISCW003487</name>
</gene>
<organism>
    <name type="scientific">Ixodes scapularis</name>
    <name type="common">Black-legged tick</name>
    <name type="synonym">Deer tick</name>
    <dbReference type="NCBI Taxonomy" id="6945"/>
    <lineage>
        <taxon>Eukaryota</taxon>
        <taxon>Metazoa</taxon>
        <taxon>Ecdysozoa</taxon>
        <taxon>Arthropoda</taxon>
        <taxon>Chelicerata</taxon>
        <taxon>Arachnida</taxon>
        <taxon>Acari</taxon>
        <taxon>Parasitiformes</taxon>
        <taxon>Ixodida</taxon>
        <taxon>Ixodoidea</taxon>
        <taxon>Ixodidae</taxon>
        <taxon>Ixodinae</taxon>
        <taxon>Ixodes</taxon>
    </lineage>
</organism>
<dbReference type="EnsemblMetazoa" id="ISCW003487-RA">
    <property type="protein sequence ID" value="ISCW003487-PA"/>
    <property type="gene ID" value="ISCW003487"/>
</dbReference>
<name>B7PJE5_IXOSC</name>
<dbReference type="PaxDb" id="6945-B7PJE5"/>
<sequence length="89" mass="10104">MNHVMKNQCQAFIILQKQRRLVEDGRDWGSVEERLERVESVSCESSSSEPKPVDVPLPESHTEPLRHKADLAARMLLQVALHSGERASE</sequence>
<dbReference type="InParanoid" id="B7PJE5"/>
<evidence type="ECO:0000256" key="1">
    <source>
        <dbReference type="SAM" id="MobiDB-lite"/>
    </source>
</evidence>
<dbReference type="EMBL" id="ABJB010810955">
    <property type="status" value="NOT_ANNOTATED_CDS"/>
    <property type="molecule type" value="Genomic_DNA"/>
</dbReference>
<dbReference type="Proteomes" id="UP000001555">
    <property type="component" value="Unassembled WGS sequence"/>
</dbReference>
<evidence type="ECO:0000313" key="2">
    <source>
        <dbReference type="EMBL" id="EEC06717.1"/>
    </source>
</evidence>
<dbReference type="VEuPathDB" id="VectorBase:ISCP_031231"/>
<feature type="region of interest" description="Disordered" evidence="1">
    <location>
        <begin position="39"/>
        <end position="61"/>
    </location>
</feature>
<dbReference type="EMBL" id="ABJB010857216">
    <property type="status" value="NOT_ANNOTATED_CDS"/>
    <property type="molecule type" value="Genomic_DNA"/>
</dbReference>
<dbReference type="EMBL" id="ABJB010156626">
    <property type="status" value="NOT_ANNOTATED_CDS"/>
    <property type="molecule type" value="Genomic_DNA"/>
</dbReference>
<protein>
    <submittedName>
        <fullName evidence="2 3">Uncharacterized protein</fullName>
    </submittedName>
</protein>
<proteinExistence type="predicted"/>
<dbReference type="AlphaFoldDB" id="B7PJE5"/>
<reference evidence="3" key="2">
    <citation type="submission" date="2020-05" db="UniProtKB">
        <authorList>
            <consortium name="EnsemblMetazoa"/>
        </authorList>
    </citation>
    <scope>IDENTIFICATION</scope>
    <source>
        <strain evidence="3">wikel</strain>
    </source>
</reference>
<evidence type="ECO:0000313" key="4">
    <source>
        <dbReference type="Proteomes" id="UP000001555"/>
    </source>
</evidence>
<dbReference type="OrthoDB" id="2129233at2759"/>
<evidence type="ECO:0000313" key="3">
    <source>
        <dbReference type="EnsemblMetazoa" id="ISCW003487-PA"/>
    </source>
</evidence>
<reference evidence="2 4" key="1">
    <citation type="submission" date="2008-03" db="EMBL/GenBank/DDBJ databases">
        <title>Annotation of Ixodes scapularis.</title>
        <authorList>
            <consortium name="Ixodes scapularis Genome Project Consortium"/>
            <person name="Caler E."/>
            <person name="Hannick L.I."/>
            <person name="Bidwell S."/>
            <person name="Joardar V."/>
            <person name="Thiagarajan M."/>
            <person name="Amedeo P."/>
            <person name="Galinsky K.J."/>
            <person name="Schobel S."/>
            <person name="Inman J."/>
            <person name="Hostetler J."/>
            <person name="Miller J."/>
            <person name="Hammond M."/>
            <person name="Megy K."/>
            <person name="Lawson D."/>
            <person name="Kodira C."/>
            <person name="Sutton G."/>
            <person name="Meyer J."/>
            <person name="Hill C.A."/>
            <person name="Birren B."/>
            <person name="Nene V."/>
            <person name="Collins F."/>
            <person name="Alarcon-Chaidez F."/>
            <person name="Wikel S."/>
            <person name="Strausberg R."/>
        </authorList>
    </citation>
    <scope>NUCLEOTIDE SEQUENCE [LARGE SCALE GENOMIC DNA]</scope>
    <source>
        <strain evidence="4">Wikel</strain>
        <strain evidence="2">Wikel colony</strain>
    </source>
</reference>
<dbReference type="VEuPathDB" id="VectorBase:ISCI003487"/>
<accession>B7PJE5</accession>
<feature type="compositionally biased region" description="Low complexity" evidence="1">
    <location>
        <begin position="40"/>
        <end position="49"/>
    </location>
</feature>
<dbReference type="HOGENOM" id="CLU_2457273_0_0_1"/>